<keyword evidence="2" id="KW-1185">Reference proteome</keyword>
<dbReference type="EMBL" id="JANBPW010005405">
    <property type="protein sequence ID" value="KAJ1932687.1"/>
    <property type="molecule type" value="Genomic_DNA"/>
</dbReference>
<comment type="caution">
    <text evidence="1">The sequence shown here is derived from an EMBL/GenBank/DDBJ whole genome shotgun (WGS) entry which is preliminary data.</text>
</comment>
<proteinExistence type="predicted"/>
<evidence type="ECO:0000313" key="2">
    <source>
        <dbReference type="Proteomes" id="UP001150603"/>
    </source>
</evidence>
<dbReference type="EC" id="6.2.1.3" evidence="1"/>
<feature type="non-terminal residue" evidence="1">
    <location>
        <position position="316"/>
    </location>
</feature>
<accession>A0ACC1J0A8</accession>
<gene>
    <name evidence="1" type="primary">FAA2_15</name>
    <name evidence="1" type="ORF">FBU59_006286</name>
</gene>
<sequence length="316" mass="35358">MISHGTKTAFASGDTQKLIDDIQELRPTVFVGVPRIFNRIQDKVLSAVRTRGGLPSALFQYALTTKKSNLRHGQVNHWLWDRVIFKPLREKFGGRLNLIVSGSAPISPETLEFLRCCFSCNVVEGYGLTETMGPATLTKCDDVEPGNVGGPLPSTMVKLRSAPEIGYTVDDKPFPRGEILLSGTSVARSYYKESPNMALLSHGDEWVHTGDIGMFDQYGRLHIIDRMKNLFKLAQGEYIAPERIENIYMDHFIVNQAYIYGDPLQNALVAIVVPDEEFLPMFLKSKNILPPKSTLPLKDICRDTKVRREVTAELSA</sequence>
<protein>
    <submittedName>
        <fullName evidence="1">Medium-chain fatty acid-CoA ligase faa2</fullName>
        <ecNumber evidence="1">6.2.1.3</ecNumber>
    </submittedName>
</protein>
<reference evidence="1" key="1">
    <citation type="submission" date="2022-07" db="EMBL/GenBank/DDBJ databases">
        <title>Phylogenomic reconstructions and comparative analyses of Kickxellomycotina fungi.</title>
        <authorList>
            <person name="Reynolds N.K."/>
            <person name="Stajich J.E."/>
            <person name="Barry K."/>
            <person name="Grigoriev I.V."/>
            <person name="Crous P."/>
            <person name="Smith M.E."/>
        </authorList>
    </citation>
    <scope>NUCLEOTIDE SEQUENCE</scope>
    <source>
        <strain evidence="1">NRRL 5244</strain>
    </source>
</reference>
<keyword evidence="1" id="KW-0436">Ligase</keyword>
<organism evidence="1 2">
    <name type="scientific">Linderina macrospora</name>
    <dbReference type="NCBI Taxonomy" id="4868"/>
    <lineage>
        <taxon>Eukaryota</taxon>
        <taxon>Fungi</taxon>
        <taxon>Fungi incertae sedis</taxon>
        <taxon>Zoopagomycota</taxon>
        <taxon>Kickxellomycotina</taxon>
        <taxon>Kickxellomycetes</taxon>
        <taxon>Kickxellales</taxon>
        <taxon>Kickxellaceae</taxon>
        <taxon>Linderina</taxon>
    </lineage>
</organism>
<dbReference type="Proteomes" id="UP001150603">
    <property type="component" value="Unassembled WGS sequence"/>
</dbReference>
<name>A0ACC1J0A8_9FUNG</name>
<evidence type="ECO:0000313" key="1">
    <source>
        <dbReference type="EMBL" id="KAJ1932687.1"/>
    </source>
</evidence>